<reference evidence="6" key="2">
    <citation type="journal article" date="2022" name="Hortic Res">
        <title>The genome of Dioscorea zingiberensis sheds light on the biosynthesis, origin and evolution of the medicinally important diosgenin saponins.</title>
        <authorList>
            <person name="Li Y."/>
            <person name="Tan C."/>
            <person name="Li Z."/>
            <person name="Guo J."/>
            <person name="Li S."/>
            <person name="Chen X."/>
            <person name="Wang C."/>
            <person name="Dai X."/>
            <person name="Yang H."/>
            <person name="Song W."/>
            <person name="Hou L."/>
            <person name="Xu J."/>
            <person name="Tong Z."/>
            <person name="Xu A."/>
            <person name="Yuan X."/>
            <person name="Wang W."/>
            <person name="Yang Q."/>
            <person name="Chen L."/>
            <person name="Sun Z."/>
            <person name="Wang K."/>
            <person name="Pan B."/>
            <person name="Chen J."/>
            <person name="Bao Y."/>
            <person name="Liu F."/>
            <person name="Qi X."/>
            <person name="Gang D.R."/>
            <person name="Wen J."/>
            <person name="Li J."/>
        </authorList>
    </citation>
    <scope>NUCLEOTIDE SEQUENCE</scope>
    <source>
        <strain evidence="6">Dzin_1.0</strain>
    </source>
</reference>
<dbReference type="Gene3D" id="1.10.10.10">
    <property type="entry name" value="Winged helix-like DNA-binding domain superfamily/Winged helix DNA-binding domain"/>
    <property type="match status" value="1"/>
</dbReference>
<dbReference type="Pfam" id="PF08100">
    <property type="entry name" value="Dimerisation"/>
    <property type="match status" value="1"/>
</dbReference>
<dbReference type="PROSITE" id="PS51683">
    <property type="entry name" value="SAM_OMT_II"/>
    <property type="match status" value="1"/>
</dbReference>
<organism evidence="6 7">
    <name type="scientific">Dioscorea zingiberensis</name>
    <dbReference type="NCBI Taxonomy" id="325984"/>
    <lineage>
        <taxon>Eukaryota</taxon>
        <taxon>Viridiplantae</taxon>
        <taxon>Streptophyta</taxon>
        <taxon>Embryophyta</taxon>
        <taxon>Tracheophyta</taxon>
        <taxon>Spermatophyta</taxon>
        <taxon>Magnoliopsida</taxon>
        <taxon>Liliopsida</taxon>
        <taxon>Dioscoreales</taxon>
        <taxon>Dioscoreaceae</taxon>
        <taxon>Dioscorea</taxon>
    </lineage>
</organism>
<evidence type="ECO:0000256" key="1">
    <source>
        <dbReference type="ARBA" id="ARBA00022603"/>
    </source>
</evidence>
<evidence type="ECO:0000313" key="7">
    <source>
        <dbReference type="Proteomes" id="UP001085076"/>
    </source>
</evidence>
<evidence type="ECO:0000256" key="3">
    <source>
        <dbReference type="ARBA" id="ARBA00022691"/>
    </source>
</evidence>
<dbReference type="PANTHER" id="PTHR11746">
    <property type="entry name" value="O-METHYLTRANSFERASE"/>
    <property type="match status" value="1"/>
</dbReference>
<dbReference type="GO" id="GO:0032259">
    <property type="term" value="P:methylation"/>
    <property type="evidence" value="ECO:0007669"/>
    <property type="project" value="UniProtKB-KW"/>
</dbReference>
<keyword evidence="1" id="KW-0489">Methyltransferase</keyword>
<keyword evidence="7" id="KW-1185">Reference proteome</keyword>
<dbReference type="OrthoDB" id="663756at2759"/>
<dbReference type="SUPFAM" id="SSF53335">
    <property type="entry name" value="S-adenosyl-L-methionine-dependent methyltransferases"/>
    <property type="match status" value="1"/>
</dbReference>
<evidence type="ECO:0000259" key="4">
    <source>
        <dbReference type="Pfam" id="PF00891"/>
    </source>
</evidence>
<evidence type="ECO:0000313" key="6">
    <source>
        <dbReference type="EMBL" id="KAJ0970187.1"/>
    </source>
</evidence>
<dbReference type="GO" id="GO:0008171">
    <property type="term" value="F:O-methyltransferase activity"/>
    <property type="evidence" value="ECO:0007669"/>
    <property type="project" value="InterPro"/>
</dbReference>
<evidence type="ECO:0000259" key="5">
    <source>
        <dbReference type="Pfam" id="PF08100"/>
    </source>
</evidence>
<dbReference type="InterPro" id="IPR001077">
    <property type="entry name" value="COMT_C"/>
</dbReference>
<name>A0A9D5HBF3_9LILI</name>
<evidence type="ECO:0000256" key="2">
    <source>
        <dbReference type="ARBA" id="ARBA00022679"/>
    </source>
</evidence>
<feature type="domain" description="O-methyltransferase dimerisation" evidence="5">
    <location>
        <begin position="1"/>
        <end position="81"/>
    </location>
</feature>
<dbReference type="InterPro" id="IPR016461">
    <property type="entry name" value="COMT-like"/>
</dbReference>
<dbReference type="Proteomes" id="UP001085076">
    <property type="component" value="Miscellaneous, Linkage group lg06"/>
</dbReference>
<sequence>MVLKTVINLDIADILHRHRHSPTTFSELVSSLPKPCTNHQILRRLLRYMAHMQLLTIVPPSSDKEGEESYELTTAAKYIVKGHEKSLAPYAIYRLGEHHLPTMHALDLSLSGDPETSTLAMDIIMMAYTGGKERNEKEWKELLMAAGFTKFKITPIMALQHVIEATV</sequence>
<dbReference type="InterPro" id="IPR029063">
    <property type="entry name" value="SAM-dependent_MTases_sf"/>
</dbReference>
<comment type="caution">
    <text evidence="6">The sequence shown here is derived from an EMBL/GenBank/DDBJ whole genome shotgun (WGS) entry which is preliminary data.</text>
</comment>
<dbReference type="Gene3D" id="3.40.50.150">
    <property type="entry name" value="Vaccinia Virus protein VP39"/>
    <property type="match status" value="1"/>
</dbReference>
<dbReference type="AlphaFoldDB" id="A0A9D5HBF3"/>
<feature type="domain" description="O-methyltransferase C-terminal" evidence="4">
    <location>
        <begin position="112"/>
        <end position="148"/>
    </location>
</feature>
<gene>
    <name evidence="6" type="ORF">J5N97_023064</name>
</gene>
<reference evidence="6" key="1">
    <citation type="submission" date="2021-03" db="EMBL/GenBank/DDBJ databases">
        <authorList>
            <person name="Li Z."/>
            <person name="Yang C."/>
        </authorList>
    </citation>
    <scope>NUCLEOTIDE SEQUENCE</scope>
    <source>
        <strain evidence="6">Dzin_1.0</strain>
        <tissue evidence="6">Leaf</tissue>
    </source>
</reference>
<keyword evidence="2" id="KW-0808">Transferase</keyword>
<dbReference type="Gene3D" id="1.10.287.1350">
    <property type="match status" value="1"/>
</dbReference>
<accession>A0A9D5HBF3</accession>
<dbReference type="InterPro" id="IPR036388">
    <property type="entry name" value="WH-like_DNA-bd_sf"/>
</dbReference>
<dbReference type="InterPro" id="IPR036390">
    <property type="entry name" value="WH_DNA-bd_sf"/>
</dbReference>
<proteinExistence type="predicted"/>
<dbReference type="SUPFAM" id="SSF46785">
    <property type="entry name" value="Winged helix' DNA-binding domain"/>
    <property type="match status" value="1"/>
</dbReference>
<dbReference type="GO" id="GO:0046983">
    <property type="term" value="F:protein dimerization activity"/>
    <property type="evidence" value="ECO:0007669"/>
    <property type="project" value="InterPro"/>
</dbReference>
<protein>
    <submittedName>
        <fullName evidence="6">Uncharacterized protein</fullName>
    </submittedName>
</protein>
<dbReference type="Pfam" id="PF00891">
    <property type="entry name" value="Methyltransf_2"/>
    <property type="match status" value="1"/>
</dbReference>
<dbReference type="InterPro" id="IPR012967">
    <property type="entry name" value="COMT_dimerisation"/>
</dbReference>
<dbReference type="EMBL" id="JAGGNH010000006">
    <property type="protein sequence ID" value="KAJ0970187.1"/>
    <property type="molecule type" value="Genomic_DNA"/>
</dbReference>
<keyword evidence="3" id="KW-0949">S-adenosyl-L-methionine</keyword>